<dbReference type="SUPFAM" id="SSF53067">
    <property type="entry name" value="Actin-like ATPase domain"/>
    <property type="match status" value="2"/>
</dbReference>
<evidence type="ECO:0000313" key="1">
    <source>
        <dbReference type="EMBL" id="GAG07585.1"/>
    </source>
</evidence>
<gene>
    <name evidence="1" type="ORF">S01H1_44463</name>
</gene>
<dbReference type="InterPro" id="IPR005883">
    <property type="entry name" value="PilM"/>
</dbReference>
<feature type="non-terminal residue" evidence="1">
    <location>
        <position position="1"/>
    </location>
</feature>
<dbReference type="AlphaFoldDB" id="X0UPJ7"/>
<dbReference type="PANTHER" id="PTHR32432:SF3">
    <property type="entry name" value="ETHANOLAMINE UTILIZATION PROTEIN EUTJ"/>
    <property type="match status" value="1"/>
</dbReference>
<reference evidence="1" key="1">
    <citation type="journal article" date="2014" name="Front. Microbiol.">
        <title>High frequency of phylogenetically diverse reductive dehalogenase-homologous genes in deep subseafloor sedimentary metagenomes.</title>
        <authorList>
            <person name="Kawai M."/>
            <person name="Futagami T."/>
            <person name="Toyoda A."/>
            <person name="Takaki Y."/>
            <person name="Nishi S."/>
            <person name="Hori S."/>
            <person name="Arai W."/>
            <person name="Tsubouchi T."/>
            <person name="Morono Y."/>
            <person name="Uchiyama I."/>
            <person name="Ito T."/>
            <person name="Fujiyama A."/>
            <person name="Inagaki F."/>
            <person name="Takami H."/>
        </authorList>
    </citation>
    <scope>NUCLEOTIDE SEQUENCE</scope>
    <source>
        <strain evidence="1">Expedition CK06-06</strain>
    </source>
</reference>
<organism evidence="1">
    <name type="scientific">marine sediment metagenome</name>
    <dbReference type="NCBI Taxonomy" id="412755"/>
    <lineage>
        <taxon>unclassified sequences</taxon>
        <taxon>metagenomes</taxon>
        <taxon>ecological metagenomes</taxon>
    </lineage>
</organism>
<accession>X0UPJ7</accession>
<evidence type="ECO:0008006" key="2">
    <source>
        <dbReference type="Google" id="ProtNLM"/>
    </source>
</evidence>
<name>X0UPJ7_9ZZZZ</name>
<dbReference type="PANTHER" id="PTHR32432">
    <property type="entry name" value="CELL DIVISION PROTEIN FTSA-RELATED"/>
    <property type="match status" value="1"/>
</dbReference>
<dbReference type="Pfam" id="PF11104">
    <property type="entry name" value="PilM_2"/>
    <property type="match status" value="1"/>
</dbReference>
<dbReference type="InterPro" id="IPR043129">
    <property type="entry name" value="ATPase_NBD"/>
</dbReference>
<feature type="non-terminal residue" evidence="1">
    <location>
        <position position="264"/>
    </location>
</feature>
<comment type="caution">
    <text evidence="1">The sequence shown here is derived from an EMBL/GenBank/DDBJ whole genome shotgun (WGS) entry which is preliminary data.</text>
</comment>
<sequence length="264" mass="29901">EVSSWAGRKKLENYGEISATALYEKPFRTFEKSTLLMARKDVSRAIKAVMKEAKIKSRRAVFSIPDFSTFFTTFKLPPMSPEEIPQAVRAEARRHVPIPLGEVTLDYQLMNQFRKPKEAKELEILMVTVPNEVINQYRGIAGDLKLELLALEAEVFALMRGLISKDDKEPIALIDIGARSTTCSIINKRALKASHSFDISGNSLTERVSKALSIEPKEAELLKKEHGISVATEEEKESNIREVLLPMIDLIVMETEKVFRNFYL</sequence>
<dbReference type="EMBL" id="BARS01028363">
    <property type="protein sequence ID" value="GAG07585.1"/>
    <property type="molecule type" value="Genomic_DNA"/>
</dbReference>
<proteinExistence type="predicted"/>
<protein>
    <recommendedName>
        <fullName evidence="2">SHS2 domain-containing protein</fullName>
    </recommendedName>
</protein>
<dbReference type="Gene3D" id="3.30.420.40">
    <property type="match status" value="2"/>
</dbReference>
<dbReference type="InterPro" id="IPR050696">
    <property type="entry name" value="FtsA/MreB"/>
</dbReference>